<feature type="compositionally biased region" description="Basic and acidic residues" evidence="1">
    <location>
        <begin position="210"/>
        <end position="232"/>
    </location>
</feature>
<dbReference type="AlphaFoldDB" id="A0AAN9ADM0"/>
<feature type="region of interest" description="Disordered" evidence="1">
    <location>
        <begin position="63"/>
        <end position="340"/>
    </location>
</feature>
<sequence>MIDSEHSDSSTSAPTSPSTFSNTSSKASTASSASSKAFTSNLQVLLQKQGDELEKNLKYKKKIEEEEEEREAEIDGNASGLPRESKNSTEKGHDCDKVGEAPITTKYARKKEESKKKCAKAKEKLKPQNSQDLNEHGAETGKSKGNREKKKEKIEEKRKNSKSTEEGIIQTERKKSTDGQADESILGKRKSNKKSQKIKRVEVASGNGQTKEETKATRMTPKEERRGKKEETEMTPMDGIVVKKDESTGLKAAPKEEAQPKAKGTISYMSPVEERRTQKDVTKKGEINSEDSIIQTTNQEKQGSLTEPREERDRYINLSISSLENASDDSVGRVKEEHCL</sequence>
<feature type="compositionally biased region" description="Basic and acidic residues" evidence="1">
    <location>
        <begin position="241"/>
        <end position="260"/>
    </location>
</feature>
<comment type="caution">
    <text evidence="2">The sequence shown here is derived from an EMBL/GenBank/DDBJ whole genome shotgun (WGS) entry which is preliminary data.</text>
</comment>
<feature type="compositionally biased region" description="Polar residues" evidence="1">
    <location>
        <begin position="290"/>
        <end position="305"/>
    </location>
</feature>
<keyword evidence="3" id="KW-1185">Reference proteome</keyword>
<feature type="compositionally biased region" description="Low complexity" evidence="1">
    <location>
        <begin position="9"/>
        <end position="38"/>
    </location>
</feature>
<proteinExistence type="predicted"/>
<evidence type="ECO:0000313" key="3">
    <source>
        <dbReference type="Proteomes" id="UP001381693"/>
    </source>
</evidence>
<feature type="compositionally biased region" description="Basic and acidic residues" evidence="1">
    <location>
        <begin position="110"/>
        <end position="126"/>
    </location>
</feature>
<gene>
    <name evidence="2" type="ORF">SK128_001907</name>
</gene>
<dbReference type="EMBL" id="JAXCGZ010001991">
    <property type="protein sequence ID" value="KAK7084758.1"/>
    <property type="molecule type" value="Genomic_DNA"/>
</dbReference>
<feature type="region of interest" description="Disordered" evidence="1">
    <location>
        <begin position="1"/>
        <end position="38"/>
    </location>
</feature>
<organism evidence="2 3">
    <name type="scientific">Halocaridina rubra</name>
    <name type="common">Hawaiian red shrimp</name>
    <dbReference type="NCBI Taxonomy" id="373956"/>
    <lineage>
        <taxon>Eukaryota</taxon>
        <taxon>Metazoa</taxon>
        <taxon>Ecdysozoa</taxon>
        <taxon>Arthropoda</taxon>
        <taxon>Crustacea</taxon>
        <taxon>Multicrustacea</taxon>
        <taxon>Malacostraca</taxon>
        <taxon>Eumalacostraca</taxon>
        <taxon>Eucarida</taxon>
        <taxon>Decapoda</taxon>
        <taxon>Pleocyemata</taxon>
        <taxon>Caridea</taxon>
        <taxon>Atyoidea</taxon>
        <taxon>Atyidae</taxon>
        <taxon>Halocaridina</taxon>
    </lineage>
</organism>
<feature type="compositionally biased region" description="Basic and acidic residues" evidence="1">
    <location>
        <begin position="330"/>
        <end position="340"/>
    </location>
</feature>
<dbReference type="Proteomes" id="UP001381693">
    <property type="component" value="Unassembled WGS sequence"/>
</dbReference>
<feature type="compositionally biased region" description="Acidic residues" evidence="1">
    <location>
        <begin position="65"/>
        <end position="74"/>
    </location>
</feature>
<feature type="compositionally biased region" description="Basic residues" evidence="1">
    <location>
        <begin position="187"/>
        <end position="198"/>
    </location>
</feature>
<reference evidence="2 3" key="1">
    <citation type="submission" date="2023-11" db="EMBL/GenBank/DDBJ databases">
        <title>Halocaridina rubra genome assembly.</title>
        <authorList>
            <person name="Smith C."/>
        </authorList>
    </citation>
    <scope>NUCLEOTIDE SEQUENCE [LARGE SCALE GENOMIC DNA]</scope>
    <source>
        <strain evidence="2">EP-1</strain>
        <tissue evidence="2">Whole</tissue>
    </source>
</reference>
<accession>A0AAN9ADM0</accession>
<feature type="compositionally biased region" description="Basic and acidic residues" evidence="1">
    <location>
        <begin position="272"/>
        <end position="287"/>
    </location>
</feature>
<evidence type="ECO:0000313" key="2">
    <source>
        <dbReference type="EMBL" id="KAK7084758.1"/>
    </source>
</evidence>
<protein>
    <submittedName>
        <fullName evidence="2">Uncharacterized protein</fullName>
    </submittedName>
</protein>
<feature type="compositionally biased region" description="Basic and acidic residues" evidence="1">
    <location>
        <begin position="83"/>
        <end position="99"/>
    </location>
</feature>
<evidence type="ECO:0000256" key="1">
    <source>
        <dbReference type="SAM" id="MobiDB-lite"/>
    </source>
</evidence>
<feature type="compositionally biased region" description="Basic and acidic residues" evidence="1">
    <location>
        <begin position="133"/>
        <end position="177"/>
    </location>
</feature>
<name>A0AAN9ADM0_HALRR</name>